<organism evidence="2 3">
    <name type="scientific">Wansuia hejianensis</name>
    <dbReference type="NCBI Taxonomy" id="2763667"/>
    <lineage>
        <taxon>Bacteria</taxon>
        <taxon>Bacillati</taxon>
        <taxon>Bacillota</taxon>
        <taxon>Clostridia</taxon>
        <taxon>Lachnospirales</taxon>
        <taxon>Lachnospiraceae</taxon>
        <taxon>Wansuia</taxon>
    </lineage>
</organism>
<accession>A0A926F3H8</accession>
<dbReference type="PROSITE" id="PS51186">
    <property type="entry name" value="GNAT"/>
    <property type="match status" value="1"/>
</dbReference>
<protein>
    <submittedName>
        <fullName evidence="2">GNAT family N-acetyltransferase</fullName>
    </submittedName>
</protein>
<proteinExistence type="predicted"/>
<sequence length="135" mass="15665">MNKIIIKEDVIPRVEELMSLYNDVEWFAYTKDIIGLKNAIENSLKVLTAWDGDKLVGLIRLIGDNQTIIYIQDILILQEYQGQGIGSQLIRIVLDKYRSVRQMVLLTEDTEKTINFYRKNGMVKVSDYNCVAFMK</sequence>
<dbReference type="SUPFAM" id="SSF55729">
    <property type="entry name" value="Acyl-CoA N-acyltransferases (Nat)"/>
    <property type="match status" value="1"/>
</dbReference>
<keyword evidence="3" id="KW-1185">Reference proteome</keyword>
<dbReference type="EMBL" id="JACRTK010000004">
    <property type="protein sequence ID" value="MBC8591277.1"/>
    <property type="molecule type" value="Genomic_DNA"/>
</dbReference>
<dbReference type="GO" id="GO:0016747">
    <property type="term" value="F:acyltransferase activity, transferring groups other than amino-acyl groups"/>
    <property type="evidence" value="ECO:0007669"/>
    <property type="project" value="InterPro"/>
</dbReference>
<comment type="caution">
    <text evidence="2">The sequence shown here is derived from an EMBL/GenBank/DDBJ whole genome shotgun (WGS) entry which is preliminary data.</text>
</comment>
<dbReference type="InterPro" id="IPR016181">
    <property type="entry name" value="Acyl_CoA_acyltransferase"/>
</dbReference>
<feature type="domain" description="N-acetyltransferase" evidence="1">
    <location>
        <begin position="4"/>
        <end position="135"/>
    </location>
</feature>
<dbReference type="Gene3D" id="3.40.630.30">
    <property type="match status" value="1"/>
</dbReference>
<dbReference type="AlphaFoldDB" id="A0A926F3H8"/>
<dbReference type="Proteomes" id="UP000601522">
    <property type="component" value="Unassembled WGS sequence"/>
</dbReference>
<reference evidence="2 3" key="1">
    <citation type="submission" date="2020-08" db="EMBL/GenBank/DDBJ databases">
        <title>Genome public.</title>
        <authorList>
            <person name="Liu C."/>
            <person name="Sun Q."/>
        </authorList>
    </citation>
    <scope>NUCLEOTIDE SEQUENCE [LARGE SCALE GENOMIC DNA]</scope>
    <source>
        <strain evidence="2 3">NSJ-26</strain>
    </source>
</reference>
<evidence type="ECO:0000313" key="3">
    <source>
        <dbReference type="Proteomes" id="UP000601522"/>
    </source>
</evidence>
<dbReference type="InterPro" id="IPR000182">
    <property type="entry name" value="GNAT_dom"/>
</dbReference>
<dbReference type="Pfam" id="PF00583">
    <property type="entry name" value="Acetyltransf_1"/>
    <property type="match status" value="1"/>
</dbReference>
<dbReference type="PANTHER" id="PTHR43233">
    <property type="entry name" value="FAMILY N-ACETYLTRANSFERASE, PUTATIVE (AFU_ORTHOLOGUE AFUA_6G03350)-RELATED"/>
    <property type="match status" value="1"/>
</dbReference>
<gene>
    <name evidence="2" type="ORF">H8689_09155</name>
</gene>
<dbReference type="InterPro" id="IPR053144">
    <property type="entry name" value="Acetyltransferase_Butenolide"/>
</dbReference>
<dbReference type="PANTHER" id="PTHR43233:SF1">
    <property type="entry name" value="FAMILY N-ACETYLTRANSFERASE, PUTATIVE (AFU_ORTHOLOGUE AFUA_6G03350)-RELATED"/>
    <property type="match status" value="1"/>
</dbReference>
<dbReference type="CDD" id="cd04301">
    <property type="entry name" value="NAT_SF"/>
    <property type="match status" value="1"/>
</dbReference>
<evidence type="ECO:0000259" key="1">
    <source>
        <dbReference type="PROSITE" id="PS51186"/>
    </source>
</evidence>
<evidence type="ECO:0000313" key="2">
    <source>
        <dbReference type="EMBL" id="MBC8591277.1"/>
    </source>
</evidence>
<name>A0A926F3H8_9FIRM</name>